<dbReference type="GO" id="GO:0008710">
    <property type="term" value="F:8-amino-7-oxononanoate synthase activity"/>
    <property type="evidence" value="ECO:0007669"/>
    <property type="project" value="UniProtKB-UniRule"/>
</dbReference>
<comment type="pathway">
    <text evidence="2 9">Cofactor biosynthesis; biotin biosynthesis.</text>
</comment>
<dbReference type="Gene3D" id="3.40.640.10">
    <property type="entry name" value="Type I PLP-dependent aspartate aminotransferase-like (Major domain)"/>
    <property type="match status" value="1"/>
</dbReference>
<dbReference type="Gene3D" id="3.90.1150.10">
    <property type="entry name" value="Aspartate Aminotransferase, domain 1"/>
    <property type="match status" value="1"/>
</dbReference>
<evidence type="ECO:0000256" key="1">
    <source>
        <dbReference type="ARBA" id="ARBA00001933"/>
    </source>
</evidence>
<dbReference type="CDD" id="cd06454">
    <property type="entry name" value="KBL_like"/>
    <property type="match status" value="1"/>
</dbReference>
<dbReference type="InterPro" id="IPR004723">
    <property type="entry name" value="AONS_Archaea/Proteobacteria"/>
</dbReference>
<comment type="cofactor">
    <cofactor evidence="1 9 10">
        <name>pyridoxal 5'-phosphate</name>
        <dbReference type="ChEBI" id="CHEBI:597326"/>
    </cofactor>
</comment>
<evidence type="ECO:0000256" key="9">
    <source>
        <dbReference type="HAMAP-Rule" id="MF_01693"/>
    </source>
</evidence>
<dbReference type="InterPro" id="IPR050087">
    <property type="entry name" value="AON_synthase_class-II"/>
</dbReference>
<dbReference type="OrthoDB" id="9807157at2"/>
<dbReference type="NCBIfam" id="TIGR00858">
    <property type="entry name" value="bioF"/>
    <property type="match status" value="1"/>
</dbReference>
<keyword evidence="7 9" id="KW-0663">Pyridoxal phosphate</keyword>
<sequence length="382" mass="41250">MSWQQRIEQTLHHRQQQGLLRRRLAVSVSPHASLALGEQHFTHFSSNDYLGLSHHPAVIDAWCKGAQKWGTGAGASGHVTGYSPCHQLLEQTLAEWLGFPRAILLSSGFAANQALIFALAESSDTLIADKLMHASLQEAATLSPARYRRFPHNSLDGLARQLGATETKNRLVITEGVFSMDGDQAPLAAISEMCREHQAWLMVDDAHGVGVLGDEGRGSCAQQQIKPDILVVTFGKALGVSGAAILCSNAVAEYLEQSARHLIYSTALPAAQAEAVLTSIDIVRQQPEYRLKLAQNISDFRTLCLQQGIALTDSLTAIQPVIIGDNHRALAVAQSLQSAGYWVQAIRPPTVPVGSARLRITLSAAHSTEQIIGLVEALHHAL</sequence>
<evidence type="ECO:0000313" key="12">
    <source>
        <dbReference type="EMBL" id="SEQ58088.1"/>
    </source>
</evidence>
<evidence type="ECO:0000256" key="7">
    <source>
        <dbReference type="ARBA" id="ARBA00022898"/>
    </source>
</evidence>
<feature type="binding site" evidence="9">
    <location>
        <position position="179"/>
    </location>
    <ligand>
        <name>pyridoxal 5'-phosphate</name>
        <dbReference type="ChEBI" id="CHEBI:597326"/>
    </ligand>
</feature>
<dbReference type="InterPro" id="IPR015421">
    <property type="entry name" value="PyrdxlP-dep_Trfase_major"/>
</dbReference>
<proteinExistence type="inferred from homology"/>
<keyword evidence="6 9" id="KW-0093">Biotin biosynthesis</keyword>
<organism evidence="12 13">
    <name type="scientific">Rosenbergiella nectarea</name>
    <dbReference type="NCBI Taxonomy" id="988801"/>
    <lineage>
        <taxon>Bacteria</taxon>
        <taxon>Pseudomonadati</taxon>
        <taxon>Pseudomonadota</taxon>
        <taxon>Gammaproteobacteria</taxon>
        <taxon>Enterobacterales</taxon>
        <taxon>Erwiniaceae</taxon>
        <taxon>Rosenbergiella</taxon>
    </lineage>
</organism>
<evidence type="ECO:0000256" key="10">
    <source>
        <dbReference type="PIRSR" id="PIRSR604723-51"/>
    </source>
</evidence>
<evidence type="ECO:0000256" key="4">
    <source>
        <dbReference type="ARBA" id="ARBA00011738"/>
    </source>
</evidence>
<dbReference type="AlphaFoldDB" id="A0A1H9H784"/>
<comment type="similarity">
    <text evidence="3 9">Belongs to the class-II pyridoxal-phosphate-dependent aminotransferase family. BioF subfamily.</text>
</comment>
<dbReference type="GO" id="GO:0030170">
    <property type="term" value="F:pyridoxal phosphate binding"/>
    <property type="evidence" value="ECO:0007669"/>
    <property type="project" value="UniProtKB-UniRule"/>
</dbReference>
<evidence type="ECO:0000256" key="2">
    <source>
        <dbReference type="ARBA" id="ARBA00004746"/>
    </source>
</evidence>
<dbReference type="InterPro" id="IPR001917">
    <property type="entry name" value="Aminotrans_II_pyridoxalP_BS"/>
</dbReference>
<dbReference type="EMBL" id="FOGC01000004">
    <property type="protein sequence ID" value="SEQ58088.1"/>
    <property type="molecule type" value="Genomic_DNA"/>
</dbReference>
<dbReference type="STRING" id="988801.SAMN05216522_104102"/>
<feature type="binding site" evidence="9">
    <location>
        <position position="350"/>
    </location>
    <ligand>
        <name>substrate</name>
    </ligand>
</feature>
<reference evidence="13" key="1">
    <citation type="submission" date="2016-10" db="EMBL/GenBank/DDBJ databases">
        <authorList>
            <person name="Varghese N."/>
            <person name="Submissions S."/>
        </authorList>
    </citation>
    <scope>NUCLEOTIDE SEQUENCE [LARGE SCALE GENOMIC DNA]</scope>
    <source>
        <strain evidence="13">8N4</strain>
    </source>
</reference>
<comment type="subunit">
    <text evidence="4 9">Homodimer.</text>
</comment>
<dbReference type="InterPro" id="IPR015422">
    <property type="entry name" value="PyrdxlP-dep_Trfase_small"/>
</dbReference>
<name>A0A1H9H784_9GAMM</name>
<accession>A0A1H9H784</accession>
<protein>
    <recommendedName>
        <fullName evidence="9">8-amino-7-oxononanoate synthase</fullName>
        <shortName evidence="9">AONS</shortName>
        <ecNumber evidence="9">2.3.1.47</ecNumber>
    </recommendedName>
    <alternativeName>
        <fullName evidence="9">7-keto-8-amino-pelargonic acid synthase</fullName>
        <shortName evidence="9">7-KAP synthase</shortName>
        <shortName evidence="9">KAPA synthase</shortName>
    </alternativeName>
    <alternativeName>
        <fullName evidence="9">8-amino-7-ketopelargonate synthase</fullName>
    </alternativeName>
</protein>
<evidence type="ECO:0000256" key="8">
    <source>
        <dbReference type="ARBA" id="ARBA00047715"/>
    </source>
</evidence>
<feature type="binding site" evidence="9">
    <location>
        <position position="133"/>
    </location>
    <ligand>
        <name>substrate</name>
    </ligand>
</feature>
<evidence type="ECO:0000259" key="11">
    <source>
        <dbReference type="Pfam" id="PF00155"/>
    </source>
</evidence>
<dbReference type="SUPFAM" id="SSF53383">
    <property type="entry name" value="PLP-dependent transferases"/>
    <property type="match status" value="1"/>
</dbReference>
<comment type="catalytic activity">
    <reaction evidence="8 9">
        <text>6-carboxyhexanoyl-[ACP] + L-alanine + H(+) = (8S)-8-amino-7-oxononanoate + holo-[ACP] + CO2</text>
        <dbReference type="Rhea" id="RHEA:42288"/>
        <dbReference type="Rhea" id="RHEA-COMP:9685"/>
        <dbReference type="Rhea" id="RHEA-COMP:9955"/>
        <dbReference type="ChEBI" id="CHEBI:15378"/>
        <dbReference type="ChEBI" id="CHEBI:16526"/>
        <dbReference type="ChEBI" id="CHEBI:57972"/>
        <dbReference type="ChEBI" id="CHEBI:64479"/>
        <dbReference type="ChEBI" id="CHEBI:78846"/>
        <dbReference type="ChEBI" id="CHEBI:149468"/>
        <dbReference type="EC" id="2.3.1.47"/>
    </reaction>
</comment>
<evidence type="ECO:0000256" key="3">
    <source>
        <dbReference type="ARBA" id="ARBA00010008"/>
    </source>
</evidence>
<evidence type="ECO:0000256" key="6">
    <source>
        <dbReference type="ARBA" id="ARBA00022756"/>
    </source>
</evidence>
<dbReference type="UniPathway" id="UPA00078"/>
<dbReference type="EC" id="2.3.1.47" evidence="9"/>
<dbReference type="PANTHER" id="PTHR13693:SF100">
    <property type="entry name" value="8-AMINO-7-OXONONANOATE SYNTHASE"/>
    <property type="match status" value="1"/>
</dbReference>
<dbReference type="Pfam" id="PF00155">
    <property type="entry name" value="Aminotran_1_2"/>
    <property type="match status" value="1"/>
</dbReference>
<evidence type="ECO:0000256" key="5">
    <source>
        <dbReference type="ARBA" id="ARBA00022679"/>
    </source>
</evidence>
<feature type="binding site" evidence="9">
    <location>
        <position position="207"/>
    </location>
    <ligand>
        <name>pyridoxal 5'-phosphate</name>
        <dbReference type="ChEBI" id="CHEBI:597326"/>
    </ligand>
</feature>
<feature type="binding site" evidence="9">
    <location>
        <begin position="108"/>
        <end position="109"/>
    </location>
    <ligand>
        <name>pyridoxal 5'-phosphate</name>
        <dbReference type="ChEBI" id="CHEBI:597326"/>
    </ligand>
</feature>
<dbReference type="Proteomes" id="UP000242515">
    <property type="component" value="Unassembled WGS sequence"/>
</dbReference>
<dbReference type="HAMAP" id="MF_01693">
    <property type="entry name" value="BioF_aminotrans_2"/>
    <property type="match status" value="1"/>
</dbReference>
<feature type="binding site" evidence="9">
    <location>
        <position position="233"/>
    </location>
    <ligand>
        <name>pyridoxal 5'-phosphate</name>
        <dbReference type="ChEBI" id="CHEBI:597326"/>
    </ligand>
</feature>
<dbReference type="PROSITE" id="PS00599">
    <property type="entry name" value="AA_TRANSFER_CLASS_2"/>
    <property type="match status" value="1"/>
</dbReference>
<feature type="domain" description="Aminotransferase class I/classII large" evidence="11">
    <location>
        <begin position="41"/>
        <end position="378"/>
    </location>
</feature>
<dbReference type="PANTHER" id="PTHR13693">
    <property type="entry name" value="CLASS II AMINOTRANSFERASE/8-AMINO-7-OXONONANOATE SYNTHASE"/>
    <property type="match status" value="1"/>
</dbReference>
<comment type="function">
    <text evidence="9">Catalyzes the decarboxylative condensation of pimeloyl-[acyl-carrier protein] and L-alanine to produce 8-amino-7-oxononanoate (AON), [acyl-carrier protein], and carbon dioxide.</text>
</comment>
<dbReference type="InterPro" id="IPR004839">
    <property type="entry name" value="Aminotransferase_I/II_large"/>
</dbReference>
<dbReference type="InterPro" id="IPR022834">
    <property type="entry name" value="AONS_Proteobacteria"/>
</dbReference>
<keyword evidence="5 9" id="KW-0808">Transferase</keyword>
<dbReference type="InterPro" id="IPR015424">
    <property type="entry name" value="PyrdxlP-dep_Trfase"/>
</dbReference>
<dbReference type="RefSeq" id="WP_092674487.1">
    <property type="nucleotide sequence ID" value="NZ_FOGC01000004.1"/>
</dbReference>
<feature type="binding site" evidence="9">
    <location>
        <position position="21"/>
    </location>
    <ligand>
        <name>substrate</name>
    </ligand>
</feature>
<feature type="modified residue" description="N6-(pyridoxal phosphate)lysine" evidence="9 10">
    <location>
        <position position="236"/>
    </location>
</feature>
<evidence type="ECO:0000313" key="13">
    <source>
        <dbReference type="Proteomes" id="UP000242515"/>
    </source>
</evidence>
<keyword evidence="13" id="KW-1185">Reference proteome</keyword>
<gene>
    <name evidence="9" type="primary">bioF</name>
    <name evidence="12" type="ORF">SAMN05216522_104102</name>
</gene>
<dbReference type="GO" id="GO:0009102">
    <property type="term" value="P:biotin biosynthetic process"/>
    <property type="evidence" value="ECO:0007669"/>
    <property type="project" value="UniProtKB-UniRule"/>
</dbReference>